<feature type="compositionally biased region" description="Basic residues" evidence="1">
    <location>
        <begin position="64"/>
        <end position="75"/>
    </location>
</feature>
<gene>
    <name evidence="2" type="ORF">G4923_06385</name>
</gene>
<organism evidence="2 3">
    <name type="scientific">Aeromonas rivipollensis</name>
    <dbReference type="NCBI Taxonomy" id="948519"/>
    <lineage>
        <taxon>Bacteria</taxon>
        <taxon>Pseudomonadati</taxon>
        <taxon>Pseudomonadota</taxon>
        <taxon>Gammaproteobacteria</taxon>
        <taxon>Aeromonadales</taxon>
        <taxon>Aeromonadaceae</taxon>
        <taxon>Aeromonas</taxon>
    </lineage>
</organism>
<keyword evidence="3" id="KW-1185">Reference proteome</keyword>
<evidence type="ECO:0000313" key="2">
    <source>
        <dbReference type="EMBL" id="NEX88339.1"/>
    </source>
</evidence>
<evidence type="ECO:0000256" key="1">
    <source>
        <dbReference type="SAM" id="MobiDB-lite"/>
    </source>
</evidence>
<dbReference type="Proteomes" id="UP000472827">
    <property type="component" value="Unassembled WGS sequence"/>
</dbReference>
<reference evidence="2 3" key="1">
    <citation type="submission" date="2020-02" db="EMBL/GenBank/DDBJ databases">
        <title>Genome sequencing of Aeromonas rivipollensis.</title>
        <authorList>
            <person name="Fono-Tamo Ubani E.K."/>
            <person name="Lekota K.E."/>
        </authorList>
    </citation>
    <scope>NUCLEOTIDE SEQUENCE [LARGE SCALE GENOMIC DNA]</scope>
    <source>
        <strain evidence="2 3">G78</strain>
    </source>
</reference>
<protein>
    <recommendedName>
        <fullName evidence="4">Secreted protein</fullName>
    </recommendedName>
</protein>
<dbReference type="EMBL" id="JAAILA010000009">
    <property type="protein sequence ID" value="NEX88339.1"/>
    <property type="molecule type" value="Genomic_DNA"/>
</dbReference>
<proteinExistence type="predicted"/>
<evidence type="ECO:0000313" key="3">
    <source>
        <dbReference type="Proteomes" id="UP000472827"/>
    </source>
</evidence>
<name>A0ABX0CWK2_9GAMM</name>
<evidence type="ECO:0008006" key="4">
    <source>
        <dbReference type="Google" id="ProtNLM"/>
    </source>
</evidence>
<sequence length="75" mass="8467">MSLFSTTFYMARQLGTTLRLQVRLAMLAGMRAWVGPSRSAIAMKNRSCPVSNPRNDRAAQRQRAATKRRNKAKRG</sequence>
<dbReference type="RefSeq" id="WP_163136198.1">
    <property type="nucleotide sequence ID" value="NZ_JAAILA010000009.1"/>
</dbReference>
<feature type="region of interest" description="Disordered" evidence="1">
    <location>
        <begin position="44"/>
        <end position="75"/>
    </location>
</feature>
<accession>A0ABX0CWK2</accession>
<comment type="caution">
    <text evidence="2">The sequence shown here is derived from an EMBL/GenBank/DDBJ whole genome shotgun (WGS) entry which is preliminary data.</text>
</comment>